<reference evidence="1" key="2">
    <citation type="journal article" date="2023" name="Int. J. Mol. Sci.">
        <title>De Novo Assembly and Annotation of 11 Diverse Shrub Willow (Salix) Genomes Reveals Novel Gene Organization in Sex-Linked Regions.</title>
        <authorList>
            <person name="Hyden B."/>
            <person name="Feng K."/>
            <person name="Yates T.B."/>
            <person name="Jawdy S."/>
            <person name="Cereghino C."/>
            <person name="Smart L.B."/>
            <person name="Muchero W."/>
        </authorList>
    </citation>
    <scope>NUCLEOTIDE SEQUENCE</scope>
    <source>
        <tissue evidence="1">Shoot tip</tissue>
    </source>
</reference>
<sequence length="131" mass="14878">MGYPSGILPAFTCSPIPTLLFHAALEAPLPTIRDIENVHQLRGEKEEKKDNYRNPKTYCTPKKHTSSPTVQTPNLYLLRMWHDPDVNLVLFLFSVIPPTASYNAPVVPTGLRYLFHDLATGHLPRTCFDYK</sequence>
<protein>
    <submittedName>
        <fullName evidence="1">Uncharacterized protein</fullName>
    </submittedName>
</protein>
<reference evidence="1" key="1">
    <citation type="submission" date="2022-11" db="EMBL/GenBank/DDBJ databases">
        <authorList>
            <person name="Hyden B.L."/>
            <person name="Feng K."/>
            <person name="Yates T."/>
            <person name="Jawdy S."/>
            <person name="Smart L.B."/>
            <person name="Muchero W."/>
        </authorList>
    </citation>
    <scope>NUCLEOTIDE SEQUENCE</scope>
    <source>
        <tissue evidence="1">Shoot tip</tissue>
    </source>
</reference>
<evidence type="ECO:0000313" key="2">
    <source>
        <dbReference type="Proteomes" id="UP001151532"/>
    </source>
</evidence>
<name>A0A9Q0QF84_SALPP</name>
<dbReference type="Proteomes" id="UP001151532">
    <property type="component" value="Chromosome 3"/>
</dbReference>
<accession>A0A9Q0QF84</accession>
<organism evidence="1 2">
    <name type="scientific">Salix purpurea</name>
    <name type="common">Purple osier willow</name>
    <dbReference type="NCBI Taxonomy" id="77065"/>
    <lineage>
        <taxon>Eukaryota</taxon>
        <taxon>Viridiplantae</taxon>
        <taxon>Streptophyta</taxon>
        <taxon>Embryophyta</taxon>
        <taxon>Tracheophyta</taxon>
        <taxon>Spermatophyta</taxon>
        <taxon>Magnoliopsida</taxon>
        <taxon>eudicotyledons</taxon>
        <taxon>Gunneridae</taxon>
        <taxon>Pentapetalae</taxon>
        <taxon>rosids</taxon>
        <taxon>fabids</taxon>
        <taxon>Malpighiales</taxon>
        <taxon>Salicaceae</taxon>
        <taxon>Saliceae</taxon>
        <taxon>Salix</taxon>
    </lineage>
</organism>
<comment type="caution">
    <text evidence="1">The sequence shown here is derived from an EMBL/GenBank/DDBJ whole genome shotgun (WGS) entry which is preliminary data.</text>
</comment>
<keyword evidence="2" id="KW-1185">Reference proteome</keyword>
<dbReference type="EMBL" id="JAPFFK010000016">
    <property type="protein sequence ID" value="KAJ6705552.1"/>
    <property type="molecule type" value="Genomic_DNA"/>
</dbReference>
<gene>
    <name evidence="1" type="ORF">OIU79_010277</name>
</gene>
<proteinExistence type="predicted"/>
<evidence type="ECO:0000313" key="1">
    <source>
        <dbReference type="EMBL" id="KAJ6705552.1"/>
    </source>
</evidence>
<dbReference type="AlphaFoldDB" id="A0A9Q0QF84"/>